<protein>
    <recommendedName>
        <fullName evidence="4">Core-2/I-Branching enzyme</fullName>
    </recommendedName>
</protein>
<accession>A0A0B1S724</accession>
<keyword evidence="1" id="KW-0732">Signal</keyword>
<dbReference type="GO" id="GO:0016020">
    <property type="term" value="C:membrane"/>
    <property type="evidence" value="ECO:0007669"/>
    <property type="project" value="InterPro"/>
</dbReference>
<dbReference type="Pfam" id="PF03567">
    <property type="entry name" value="Sulfotransfer_2"/>
    <property type="match status" value="1"/>
</dbReference>
<proteinExistence type="predicted"/>
<dbReference type="PANTHER" id="PTHR22900:SF5">
    <property type="entry name" value="PROTEIN CBG14245"/>
    <property type="match status" value="1"/>
</dbReference>
<name>A0A0B1S724_OESDE</name>
<dbReference type="GO" id="GO:0050650">
    <property type="term" value="P:chondroitin sulfate proteoglycan biosynthetic process"/>
    <property type="evidence" value="ECO:0007669"/>
    <property type="project" value="InterPro"/>
</dbReference>
<dbReference type="GO" id="GO:0047756">
    <property type="term" value="F:chondroitin 4-sulfotransferase activity"/>
    <property type="evidence" value="ECO:0007669"/>
    <property type="project" value="InterPro"/>
</dbReference>
<dbReference type="EMBL" id="KN605665">
    <property type="protein sequence ID" value="KHJ79317.1"/>
    <property type="molecule type" value="Genomic_DNA"/>
</dbReference>
<organism evidence="2 3">
    <name type="scientific">Oesophagostomum dentatum</name>
    <name type="common">Nodular worm</name>
    <dbReference type="NCBI Taxonomy" id="61180"/>
    <lineage>
        <taxon>Eukaryota</taxon>
        <taxon>Metazoa</taxon>
        <taxon>Ecdysozoa</taxon>
        <taxon>Nematoda</taxon>
        <taxon>Chromadorea</taxon>
        <taxon>Rhabditida</taxon>
        <taxon>Rhabditina</taxon>
        <taxon>Rhabditomorpha</taxon>
        <taxon>Strongyloidea</taxon>
        <taxon>Strongylidae</taxon>
        <taxon>Oesophagostomum</taxon>
    </lineage>
</organism>
<feature type="signal peptide" evidence="1">
    <location>
        <begin position="1"/>
        <end position="28"/>
    </location>
</feature>
<evidence type="ECO:0000313" key="3">
    <source>
        <dbReference type="Proteomes" id="UP000053660"/>
    </source>
</evidence>
<evidence type="ECO:0000313" key="2">
    <source>
        <dbReference type="EMBL" id="KHJ79317.1"/>
    </source>
</evidence>
<dbReference type="Proteomes" id="UP000053660">
    <property type="component" value="Unassembled WGS sequence"/>
</dbReference>
<gene>
    <name evidence="2" type="ORF">OESDEN_21038</name>
</gene>
<dbReference type="InterPro" id="IPR007669">
    <property type="entry name" value="Chst-1-like"/>
</dbReference>
<feature type="chain" id="PRO_5002061396" description="Core-2/I-Branching enzyme" evidence="1">
    <location>
        <begin position="29"/>
        <end position="230"/>
    </location>
</feature>
<dbReference type="InterPro" id="IPR005331">
    <property type="entry name" value="Sulfotransferase"/>
</dbReference>
<evidence type="ECO:0008006" key="4">
    <source>
        <dbReference type="Google" id="ProtNLM"/>
    </source>
</evidence>
<keyword evidence="3" id="KW-1185">Reference proteome</keyword>
<dbReference type="OrthoDB" id="408912at2759"/>
<dbReference type="GO" id="GO:1902884">
    <property type="term" value="P:positive regulation of response to oxidative stress"/>
    <property type="evidence" value="ECO:0007669"/>
    <property type="project" value="InterPro"/>
</dbReference>
<dbReference type="AlphaFoldDB" id="A0A0B1S724"/>
<reference evidence="2 3" key="1">
    <citation type="submission" date="2014-03" db="EMBL/GenBank/DDBJ databases">
        <title>Draft genome of the hookworm Oesophagostomum dentatum.</title>
        <authorList>
            <person name="Mitreva M."/>
        </authorList>
    </citation>
    <scope>NUCLEOTIDE SEQUENCE [LARGE SCALE GENOMIC DNA]</scope>
    <source>
        <strain evidence="2 3">OD-Hann</strain>
    </source>
</reference>
<sequence>MNLITCSNENKLFSLVVLTLLLIGIALAYRSFAVEDEAVKTDFYFEPLSEEQIAKAAESYRAQEKTIRYGMKGLDNLDLIRENNSDILSGRKFAGLSAAEMCESGKADCVTPFAKIRPLIVTAPNHHMMSCIIQKSMSTVMSAIFCFLIREKEFVDAGRSILREYADIRLCEGRNEFKSVKAMQRGLRIRDEDLDMWRFTVVTREPVDRFLSGFIDRCIRLHISLEFWKF</sequence>
<dbReference type="PANTHER" id="PTHR22900">
    <property type="entry name" value="PROTEIN CBG14245-RELATED"/>
    <property type="match status" value="1"/>
</dbReference>
<evidence type="ECO:0000256" key="1">
    <source>
        <dbReference type="SAM" id="SignalP"/>
    </source>
</evidence>